<dbReference type="EMBL" id="LC066377">
    <property type="protein sequence ID" value="BAT28748.1"/>
    <property type="molecule type" value="Genomic_DNA"/>
</dbReference>
<feature type="transmembrane region" description="Helical" evidence="7">
    <location>
        <begin position="100"/>
        <end position="119"/>
    </location>
</feature>
<reference evidence="9" key="1">
    <citation type="journal article" date="2015" name="Proc. Natl. Acad. Sci. U.S.A.">
        <title>Bacterial clade with the ribosomal RNA operon on a small plasmid rather than the chromosome.</title>
        <authorList>
            <person name="Anda M."/>
            <person name="Ohtsubo Y."/>
            <person name="Okubo T."/>
            <person name="Sugawara M."/>
            <person name="Nagata Y."/>
            <person name="Tsuda M."/>
            <person name="Minamisawa K."/>
            <person name="Mitsui H."/>
        </authorList>
    </citation>
    <scope>NUCLEOTIDE SEQUENCE</scope>
    <source>
        <strain evidence="9">JCM 14755</strain>
    </source>
</reference>
<feature type="transmembrane region" description="Helical" evidence="7">
    <location>
        <begin position="183"/>
        <end position="204"/>
    </location>
</feature>
<evidence type="ECO:0000256" key="1">
    <source>
        <dbReference type="ARBA" id="ARBA00004651"/>
    </source>
</evidence>
<feature type="transmembrane region" description="Helical" evidence="7">
    <location>
        <begin position="435"/>
        <end position="466"/>
    </location>
</feature>
<feature type="transmembrane region" description="Helical" evidence="7">
    <location>
        <begin position="337"/>
        <end position="357"/>
    </location>
</feature>
<dbReference type="AlphaFoldDB" id="A0A0P0Z3Q7"/>
<dbReference type="RefSeq" id="WP_202814465.1">
    <property type="nucleotide sequence ID" value="NZ_BBWR01000002.1"/>
</dbReference>
<keyword evidence="3" id="KW-1003">Cell membrane</keyword>
<keyword evidence="5 7" id="KW-1133">Transmembrane helix</keyword>
<evidence type="ECO:0000256" key="2">
    <source>
        <dbReference type="ARBA" id="ARBA00022448"/>
    </source>
</evidence>
<comment type="similarity">
    <text evidence="7">Belongs to the binding-protein-dependent transport system permease family.</text>
</comment>
<evidence type="ECO:0000256" key="7">
    <source>
        <dbReference type="RuleBase" id="RU363032"/>
    </source>
</evidence>
<dbReference type="Pfam" id="PF00528">
    <property type="entry name" value="BPD_transp_1"/>
    <property type="match status" value="2"/>
</dbReference>
<feature type="transmembrane region" description="Helical" evidence="7">
    <location>
        <begin position="131"/>
        <end position="153"/>
    </location>
</feature>
<feature type="transmembrane region" description="Helical" evidence="7">
    <location>
        <begin position="394"/>
        <end position="414"/>
    </location>
</feature>
<dbReference type="Gene3D" id="1.10.3720.10">
    <property type="entry name" value="MetI-like"/>
    <property type="match status" value="1"/>
</dbReference>
<feature type="transmembrane region" description="Helical" evidence="7">
    <location>
        <begin position="486"/>
        <end position="509"/>
    </location>
</feature>
<dbReference type="GO" id="GO:0005886">
    <property type="term" value="C:plasma membrane"/>
    <property type="evidence" value="ECO:0007669"/>
    <property type="project" value="UniProtKB-SubCell"/>
</dbReference>
<dbReference type="InterPro" id="IPR000515">
    <property type="entry name" value="MetI-like"/>
</dbReference>
<dbReference type="GO" id="GO:0055085">
    <property type="term" value="P:transmembrane transport"/>
    <property type="evidence" value="ECO:0007669"/>
    <property type="project" value="InterPro"/>
</dbReference>
<protein>
    <submittedName>
        <fullName evidence="9">Binding-protein-dependent transport system inner membrane component</fullName>
    </submittedName>
</protein>
<proteinExistence type="inferred from homology"/>
<feature type="domain" description="ABC transmembrane type-1" evidence="8">
    <location>
        <begin position="329"/>
        <end position="509"/>
    </location>
</feature>
<dbReference type="SUPFAM" id="SSF161098">
    <property type="entry name" value="MetI-like"/>
    <property type="match status" value="2"/>
</dbReference>
<dbReference type="PANTHER" id="PTHR30151:SF20">
    <property type="entry name" value="ABC TRANSPORTER PERMEASE PROTEIN HI_0355-RELATED"/>
    <property type="match status" value="1"/>
</dbReference>
<feature type="transmembrane region" description="Helical" evidence="7">
    <location>
        <begin position="225"/>
        <end position="249"/>
    </location>
</feature>
<evidence type="ECO:0000256" key="4">
    <source>
        <dbReference type="ARBA" id="ARBA00022692"/>
    </source>
</evidence>
<organism evidence="9">
    <name type="scientific">Aureimonas frigidaquae</name>
    <dbReference type="NCBI Taxonomy" id="424757"/>
    <lineage>
        <taxon>Bacteria</taxon>
        <taxon>Pseudomonadati</taxon>
        <taxon>Pseudomonadota</taxon>
        <taxon>Alphaproteobacteria</taxon>
        <taxon>Hyphomicrobiales</taxon>
        <taxon>Aurantimonadaceae</taxon>
        <taxon>Aureimonas</taxon>
    </lineage>
</organism>
<feature type="transmembrane region" description="Helical" evidence="7">
    <location>
        <begin position="369"/>
        <end position="388"/>
    </location>
</feature>
<dbReference type="InterPro" id="IPR035906">
    <property type="entry name" value="MetI-like_sf"/>
</dbReference>
<dbReference type="PROSITE" id="PS50928">
    <property type="entry name" value="ABC_TM1"/>
    <property type="match status" value="1"/>
</dbReference>
<feature type="transmembrane region" description="Helical" evidence="7">
    <location>
        <begin position="74"/>
        <end position="94"/>
    </location>
</feature>
<feature type="transmembrane region" description="Helical" evidence="7">
    <location>
        <begin position="272"/>
        <end position="297"/>
    </location>
</feature>
<evidence type="ECO:0000256" key="3">
    <source>
        <dbReference type="ARBA" id="ARBA00022475"/>
    </source>
</evidence>
<evidence type="ECO:0000259" key="8">
    <source>
        <dbReference type="PROSITE" id="PS50928"/>
    </source>
</evidence>
<dbReference type="PANTHER" id="PTHR30151">
    <property type="entry name" value="ALKANE SULFONATE ABC TRANSPORTER-RELATED, MEMBRANE SUBUNIT"/>
    <property type="match status" value="1"/>
</dbReference>
<keyword evidence="6 7" id="KW-0472">Membrane</keyword>
<comment type="subcellular location">
    <subcellularLocation>
        <location evidence="1 7">Cell membrane</location>
        <topology evidence="1 7">Multi-pass membrane protein</topology>
    </subcellularLocation>
</comment>
<evidence type="ECO:0000313" key="9">
    <source>
        <dbReference type="EMBL" id="BAT28748.1"/>
    </source>
</evidence>
<evidence type="ECO:0000256" key="6">
    <source>
        <dbReference type="ARBA" id="ARBA00023136"/>
    </source>
</evidence>
<keyword evidence="4 7" id="KW-0812">Transmembrane</keyword>
<sequence length="527" mass="54153">MSTLAPAAASARPSMRGAAWAAFILVALAAWQWSAHRFHQGLIVAGPLDIAGYLVANAASLGRATMATLTAAGWGFLFGNGAAVALAVLCQLVPALRSVLTGLALAIFCLPLVATGPILRILFGPGLGPQVTLAALAVTFPTFLCVCVGLRAAPTSWFDLTRLYGRGAVAELVYVRAGAALPYLFAGLQIAAPAAILGAMVGEFTGAEQGLGLRAIRAMGAIDTAAIWSVATIAAILSILAYGAVSLLARRLGTPPPLMIGRGQTGRLARRFWGLSSAVTVLIILVLWQASFAAFGLSTYAAKRPLDVWAFLLTVPDAAANRATLGAALMATLKVAVPGYLGGLSLGAGLAAFVVLWPRLTGVVMGPAIAARSIPIVSTAPLIVLMLGRGGASTTAIVAIMVFFPALVASLRGMRQLPGQAGDLMRIYAARRWDALILGRLPAMLPAFFAAARMLVPAAILAATTAEWLATGRGMGGLIATTASTSGYAMLWSATVVLTATSGILYALVGQAEAIVLRRYAPEQLTA</sequence>
<keyword evidence="2 7" id="KW-0813">Transport</keyword>
<accession>A0A0P0Z3Q7</accession>
<name>A0A0P0Z3Q7_9HYPH</name>
<evidence type="ECO:0000256" key="5">
    <source>
        <dbReference type="ARBA" id="ARBA00022989"/>
    </source>
</evidence>